<reference evidence="2" key="1">
    <citation type="journal article" date="2008" name="Nat. Genet.">
        <title>The Pristionchus pacificus genome provides a unique perspective on nematode lifestyle and parasitism.</title>
        <authorList>
            <person name="Dieterich C."/>
            <person name="Clifton S.W."/>
            <person name="Schuster L.N."/>
            <person name="Chinwalla A."/>
            <person name="Delehaunty K."/>
            <person name="Dinkelacker I."/>
            <person name="Fulton L."/>
            <person name="Fulton R."/>
            <person name="Godfrey J."/>
            <person name="Minx P."/>
            <person name="Mitreva M."/>
            <person name="Roeseler W."/>
            <person name="Tian H."/>
            <person name="Witte H."/>
            <person name="Yang S.P."/>
            <person name="Wilson R.K."/>
            <person name="Sommer R.J."/>
        </authorList>
    </citation>
    <scope>NUCLEOTIDE SEQUENCE [LARGE SCALE GENOMIC DNA]</scope>
    <source>
        <strain evidence="2">PS312</strain>
    </source>
</reference>
<sequence length="105" mass="11239">MAAQAVSRVLLGPSSQDVLCQQVTHDGLASVQGGTIDPPPAAVWVPKLNVTDNEQPVLKGVWNGKYYHDTHLGWSLPVHCAAVLETRAKRTTVVAANCILKSIVE</sequence>
<protein>
    <submittedName>
        <fullName evidence="1">Uncharacterized protein</fullName>
    </submittedName>
</protein>
<dbReference type="EnsemblMetazoa" id="PPA45875.1">
    <property type="protein sequence ID" value="PPA45875.1"/>
    <property type="gene ID" value="WBGene00284244"/>
</dbReference>
<proteinExistence type="predicted"/>
<dbReference type="AlphaFoldDB" id="A0A2A6C0Y4"/>
<reference evidence="1" key="2">
    <citation type="submission" date="2022-06" db="UniProtKB">
        <authorList>
            <consortium name="EnsemblMetazoa"/>
        </authorList>
    </citation>
    <scope>IDENTIFICATION</scope>
    <source>
        <strain evidence="1">PS312</strain>
    </source>
</reference>
<name>A0A2A6C0Y4_PRIPA</name>
<organism evidence="1 2">
    <name type="scientific">Pristionchus pacificus</name>
    <name type="common">Parasitic nematode worm</name>
    <dbReference type="NCBI Taxonomy" id="54126"/>
    <lineage>
        <taxon>Eukaryota</taxon>
        <taxon>Metazoa</taxon>
        <taxon>Ecdysozoa</taxon>
        <taxon>Nematoda</taxon>
        <taxon>Chromadorea</taxon>
        <taxon>Rhabditida</taxon>
        <taxon>Rhabditina</taxon>
        <taxon>Diplogasteromorpha</taxon>
        <taxon>Diplogasteroidea</taxon>
        <taxon>Neodiplogasteridae</taxon>
        <taxon>Pristionchus</taxon>
    </lineage>
</organism>
<evidence type="ECO:0000313" key="2">
    <source>
        <dbReference type="Proteomes" id="UP000005239"/>
    </source>
</evidence>
<gene>
    <name evidence="1" type="primary">WBGene00284244</name>
</gene>
<keyword evidence="2" id="KW-1185">Reference proteome</keyword>
<accession>A0A2A6C0Y4</accession>
<dbReference type="Proteomes" id="UP000005239">
    <property type="component" value="Unassembled WGS sequence"/>
</dbReference>
<evidence type="ECO:0000313" key="1">
    <source>
        <dbReference type="EnsemblMetazoa" id="PPA45875.1"/>
    </source>
</evidence>
<accession>A0A8R1Z4H6</accession>